<organism evidence="2 3">
    <name type="scientific">Coniella lustricola</name>
    <dbReference type="NCBI Taxonomy" id="2025994"/>
    <lineage>
        <taxon>Eukaryota</taxon>
        <taxon>Fungi</taxon>
        <taxon>Dikarya</taxon>
        <taxon>Ascomycota</taxon>
        <taxon>Pezizomycotina</taxon>
        <taxon>Sordariomycetes</taxon>
        <taxon>Sordariomycetidae</taxon>
        <taxon>Diaporthales</taxon>
        <taxon>Schizoparmaceae</taxon>
        <taxon>Coniella</taxon>
    </lineage>
</organism>
<keyword evidence="1" id="KW-0472">Membrane</keyword>
<evidence type="ECO:0000313" key="3">
    <source>
        <dbReference type="Proteomes" id="UP000241462"/>
    </source>
</evidence>
<dbReference type="OrthoDB" id="5242411at2759"/>
<dbReference type="InParanoid" id="A0A2T3A4B7"/>
<evidence type="ECO:0000256" key="1">
    <source>
        <dbReference type="SAM" id="Phobius"/>
    </source>
</evidence>
<gene>
    <name evidence="2" type="ORF">BD289DRAFT_454243</name>
</gene>
<keyword evidence="1" id="KW-1133">Transmembrane helix</keyword>
<keyword evidence="1" id="KW-0812">Transmembrane</keyword>
<feature type="transmembrane region" description="Helical" evidence="1">
    <location>
        <begin position="57"/>
        <end position="77"/>
    </location>
</feature>
<protein>
    <submittedName>
        <fullName evidence="2">Uncharacterized protein</fullName>
    </submittedName>
</protein>
<proteinExistence type="predicted"/>
<accession>A0A2T3A4B7</accession>
<name>A0A2T3A4B7_9PEZI</name>
<dbReference type="Proteomes" id="UP000241462">
    <property type="component" value="Unassembled WGS sequence"/>
</dbReference>
<reference evidence="2 3" key="1">
    <citation type="journal article" date="2018" name="Mycol. Prog.">
        <title>Coniella lustricola, a new species from submerged detritus.</title>
        <authorList>
            <person name="Raudabaugh D.B."/>
            <person name="Iturriaga T."/>
            <person name="Carver A."/>
            <person name="Mondo S."/>
            <person name="Pangilinan J."/>
            <person name="Lipzen A."/>
            <person name="He G."/>
            <person name="Amirebrahimi M."/>
            <person name="Grigoriev I.V."/>
            <person name="Miller A.N."/>
        </authorList>
    </citation>
    <scope>NUCLEOTIDE SEQUENCE [LARGE SCALE GENOMIC DNA]</scope>
    <source>
        <strain evidence="2 3">B22-T-1</strain>
    </source>
</reference>
<keyword evidence="3" id="KW-1185">Reference proteome</keyword>
<dbReference type="EMBL" id="KZ678475">
    <property type="protein sequence ID" value="PSR82540.1"/>
    <property type="molecule type" value="Genomic_DNA"/>
</dbReference>
<sequence>MSHSLRPGLWRRELLSSPGYVCHKLSWPETLCEWPLGHDGGAYSLNCSLEDIVRRFIFVYIFIFFLLPFCIISAAIIDNAPNQCHKQHIININEFLSTDGVCDSNHCAFTHHGSNIFTTDKSTCQALANRTSSRNSSWSWYRRCCSHHVAHIRYQRRPTKEIGSKAFNPAMDSVSIPRPVAVAAGKRDWFSASSNPTRRDSTTRILDMNDPAAWRESYSAASPRELDGQDKMLSRQFSFIPSGRPSLSTQRGGDEGAVAGGIDATGGFVSPTSTMGFAVNPRTEGSSLITRHNHGSRMLTPVVAERDFPPDSWDIPAPLRVKRKPVPQFAELPG</sequence>
<evidence type="ECO:0000313" key="2">
    <source>
        <dbReference type="EMBL" id="PSR82540.1"/>
    </source>
</evidence>
<dbReference type="AlphaFoldDB" id="A0A2T3A4B7"/>